<feature type="transmembrane region" description="Helical" evidence="5">
    <location>
        <begin position="156"/>
        <end position="181"/>
    </location>
</feature>
<dbReference type="EMBL" id="PVZS01000040">
    <property type="protein sequence ID" value="PSC02710.1"/>
    <property type="molecule type" value="Genomic_DNA"/>
</dbReference>
<dbReference type="Gene3D" id="1.10.3720.10">
    <property type="entry name" value="MetI-like"/>
    <property type="match status" value="1"/>
</dbReference>
<dbReference type="OrthoDB" id="9781724at2"/>
<proteinExistence type="predicted"/>
<keyword evidence="4 5" id="KW-0472">Membrane</keyword>
<organism evidence="7 8">
    <name type="scientific">Alsobacter soli</name>
    <dbReference type="NCBI Taxonomy" id="2109933"/>
    <lineage>
        <taxon>Bacteria</taxon>
        <taxon>Pseudomonadati</taxon>
        <taxon>Pseudomonadota</taxon>
        <taxon>Alphaproteobacteria</taxon>
        <taxon>Hyphomicrobiales</taxon>
        <taxon>Alsobacteraceae</taxon>
        <taxon>Alsobacter</taxon>
    </lineage>
</organism>
<dbReference type="Proteomes" id="UP000239772">
    <property type="component" value="Unassembled WGS sequence"/>
</dbReference>
<dbReference type="CDD" id="cd06261">
    <property type="entry name" value="TM_PBP2"/>
    <property type="match status" value="1"/>
</dbReference>
<evidence type="ECO:0000256" key="1">
    <source>
        <dbReference type="ARBA" id="ARBA00004651"/>
    </source>
</evidence>
<protein>
    <submittedName>
        <fullName evidence="7">ABC transporter permease</fullName>
    </submittedName>
</protein>
<dbReference type="PROSITE" id="PS50928">
    <property type="entry name" value="ABC_TM1"/>
    <property type="match status" value="1"/>
</dbReference>
<dbReference type="RefSeq" id="WP_106340245.1">
    <property type="nucleotide sequence ID" value="NZ_PVZS01000040.1"/>
</dbReference>
<feature type="transmembrane region" description="Helical" evidence="5">
    <location>
        <begin position="201"/>
        <end position="225"/>
    </location>
</feature>
<keyword evidence="2 5" id="KW-0812">Transmembrane</keyword>
<reference evidence="8" key="1">
    <citation type="submission" date="2018-03" db="EMBL/GenBank/DDBJ databases">
        <authorList>
            <person name="Sun L."/>
            <person name="Liu H."/>
            <person name="Chen W."/>
            <person name="Huang K."/>
            <person name="Liu W."/>
            <person name="Gao X."/>
        </authorList>
    </citation>
    <scope>NUCLEOTIDE SEQUENCE [LARGE SCALE GENOMIC DNA]</scope>
    <source>
        <strain evidence="8">SH9</strain>
    </source>
</reference>
<dbReference type="AlphaFoldDB" id="A0A2T1HM28"/>
<dbReference type="InterPro" id="IPR000515">
    <property type="entry name" value="MetI-like"/>
</dbReference>
<accession>A0A2T1HM28</accession>
<dbReference type="InterPro" id="IPR049783">
    <property type="entry name" value="ABC_perm_TupB-like"/>
</dbReference>
<dbReference type="GO" id="GO:0005886">
    <property type="term" value="C:plasma membrane"/>
    <property type="evidence" value="ECO:0007669"/>
    <property type="project" value="UniProtKB-SubCell"/>
</dbReference>
<feature type="transmembrane region" description="Helical" evidence="5">
    <location>
        <begin position="60"/>
        <end position="85"/>
    </location>
</feature>
<keyword evidence="3 5" id="KW-1133">Transmembrane helix</keyword>
<evidence type="ECO:0000256" key="5">
    <source>
        <dbReference type="SAM" id="Phobius"/>
    </source>
</evidence>
<keyword evidence="8" id="KW-1185">Reference proteome</keyword>
<name>A0A2T1HM28_9HYPH</name>
<evidence type="ECO:0000256" key="4">
    <source>
        <dbReference type="ARBA" id="ARBA00023136"/>
    </source>
</evidence>
<feature type="domain" description="ABC transmembrane type-1" evidence="6">
    <location>
        <begin position="26"/>
        <end position="222"/>
    </location>
</feature>
<dbReference type="PANTHER" id="PTHR43632">
    <property type="entry name" value="PERMEASE COMPONENT OF TUNGSTATE ABC TRANSPORTER"/>
    <property type="match status" value="1"/>
</dbReference>
<evidence type="ECO:0000313" key="8">
    <source>
        <dbReference type="Proteomes" id="UP000239772"/>
    </source>
</evidence>
<comment type="caution">
    <text evidence="7">The sequence shown here is derived from an EMBL/GenBank/DDBJ whole genome shotgun (WGS) entry which is preliminary data.</text>
</comment>
<evidence type="ECO:0000256" key="2">
    <source>
        <dbReference type="ARBA" id="ARBA00022692"/>
    </source>
</evidence>
<dbReference type="GO" id="GO:0055085">
    <property type="term" value="P:transmembrane transport"/>
    <property type="evidence" value="ECO:0007669"/>
    <property type="project" value="InterPro"/>
</dbReference>
<evidence type="ECO:0000313" key="7">
    <source>
        <dbReference type="EMBL" id="PSC02710.1"/>
    </source>
</evidence>
<sequence>MDDFSRAVSLALHLLASFDAELYQVIGLSLRVSLSATLIAFLLGAPLGAALAISRFRARGAMVVTVNALLGLPPVVVGLALYLLLSRSGPFGSLGLLFTPGAMVAAQAILALPIVAALTHRAVEGYWRDYGPALLVDGASRLRACGEMLSMARTALVTVALAAFGRCIAEVGAILVVGGNIRGFTRTMTTAIALETSKGELALALALGFTLIAISGAVSAAAFALERVAAPR</sequence>
<comment type="subcellular location">
    <subcellularLocation>
        <location evidence="1">Cell membrane</location>
        <topology evidence="1">Multi-pass membrane protein</topology>
    </subcellularLocation>
</comment>
<dbReference type="NCBIfam" id="NF038017">
    <property type="entry name" value="ABC_perm1"/>
    <property type="match status" value="1"/>
</dbReference>
<feature type="transmembrane region" description="Helical" evidence="5">
    <location>
        <begin position="32"/>
        <end position="53"/>
    </location>
</feature>
<dbReference type="InterPro" id="IPR035906">
    <property type="entry name" value="MetI-like_sf"/>
</dbReference>
<feature type="transmembrane region" description="Helical" evidence="5">
    <location>
        <begin position="97"/>
        <end position="118"/>
    </location>
</feature>
<evidence type="ECO:0000256" key="3">
    <source>
        <dbReference type="ARBA" id="ARBA00022989"/>
    </source>
</evidence>
<dbReference type="PANTHER" id="PTHR43632:SF1">
    <property type="entry name" value="PERMEASE COMPONENT OF TUNGSTATE ABC TRANSPORTER"/>
    <property type="match status" value="1"/>
</dbReference>
<gene>
    <name evidence="7" type="ORF">SLNSH_22565</name>
</gene>
<evidence type="ECO:0000259" key="6">
    <source>
        <dbReference type="PROSITE" id="PS50928"/>
    </source>
</evidence>
<dbReference type="SUPFAM" id="SSF161098">
    <property type="entry name" value="MetI-like"/>
    <property type="match status" value="1"/>
</dbReference>